<protein>
    <submittedName>
        <fullName evidence="1">Uncharacterized protein</fullName>
    </submittedName>
</protein>
<organism evidence="1 2">
    <name type="scientific">Mycolicibacter heraklionensis</name>
    <dbReference type="NCBI Taxonomy" id="512402"/>
    <lineage>
        <taxon>Bacteria</taxon>
        <taxon>Bacillati</taxon>
        <taxon>Actinomycetota</taxon>
        <taxon>Actinomycetes</taxon>
        <taxon>Mycobacteriales</taxon>
        <taxon>Mycobacteriaceae</taxon>
        <taxon>Mycolicibacter</taxon>
    </lineage>
</organism>
<reference evidence="1" key="1">
    <citation type="submission" date="2021-08" db="EMBL/GenBank/DDBJ databases">
        <title>Whole genome sequencing of non-tuberculosis mycobacteria type-strains.</title>
        <authorList>
            <person name="Igarashi Y."/>
            <person name="Osugi A."/>
            <person name="Mitarai S."/>
        </authorList>
    </citation>
    <scope>NUCLEOTIDE SEQUENCE</scope>
    <source>
        <strain evidence="1">JCM 30995</strain>
    </source>
</reference>
<name>A0A9X7WGI7_9MYCO</name>
<evidence type="ECO:0000313" key="1">
    <source>
        <dbReference type="EMBL" id="QZA07074.1"/>
    </source>
</evidence>
<gene>
    <name evidence="1" type="ORF">K3U94_19245</name>
</gene>
<evidence type="ECO:0000313" key="2">
    <source>
        <dbReference type="Proteomes" id="UP000825008"/>
    </source>
</evidence>
<dbReference type="KEGG" id="mher:K3U94_19245"/>
<accession>A0A9X7WGI7</accession>
<dbReference type="RefSeq" id="WP_220694713.1">
    <property type="nucleotide sequence ID" value="NZ_CP080997.1"/>
</dbReference>
<dbReference type="Proteomes" id="UP000825008">
    <property type="component" value="Chromosome"/>
</dbReference>
<proteinExistence type="predicted"/>
<dbReference type="EMBL" id="CP080997">
    <property type="protein sequence ID" value="QZA07074.1"/>
    <property type="molecule type" value="Genomic_DNA"/>
</dbReference>
<sequence>MSVTLNAEQRQLGESLRQFTGRHAPMADSVPWSGGLRIGRGSCVVIDESW</sequence>
<dbReference type="AlphaFoldDB" id="A0A9X7WGI7"/>